<evidence type="ECO:0000313" key="7">
    <source>
        <dbReference type="Proteomes" id="UP000270296"/>
    </source>
</evidence>
<sequence>MVFKVGCLPDANLFFQTGLGTGYDSLGGVELIGSLMNLAKMPASTVQILGAEKALFRALKAKRDTPKYGLIYHAHLIGHTPAKLKGKMSRMLAAKASLACRVDALGEGVTSELGVEHRARLEQRLQSLQEHGVHGFYKSNFTCDYETYDVRADSTMPPRKKHIVEISTDEGKIFAV</sequence>
<dbReference type="InterPro" id="IPR002687">
    <property type="entry name" value="Nop_dom"/>
</dbReference>
<organism evidence="6 7">
    <name type="scientific">Soboliphyme baturini</name>
    <dbReference type="NCBI Taxonomy" id="241478"/>
    <lineage>
        <taxon>Eukaryota</taxon>
        <taxon>Metazoa</taxon>
        <taxon>Ecdysozoa</taxon>
        <taxon>Nematoda</taxon>
        <taxon>Enoplea</taxon>
        <taxon>Dorylaimia</taxon>
        <taxon>Dioctophymatida</taxon>
        <taxon>Dioctophymatoidea</taxon>
        <taxon>Soboliphymatidae</taxon>
        <taxon>Soboliphyme</taxon>
    </lineage>
</organism>
<dbReference type="GO" id="GO:0030515">
    <property type="term" value="F:snoRNA binding"/>
    <property type="evidence" value="ECO:0007669"/>
    <property type="project" value="InterPro"/>
</dbReference>
<dbReference type="OrthoDB" id="6780543at2759"/>
<dbReference type="GO" id="GO:0032040">
    <property type="term" value="C:small-subunit processome"/>
    <property type="evidence" value="ECO:0007669"/>
    <property type="project" value="InterPro"/>
</dbReference>
<evidence type="ECO:0000259" key="5">
    <source>
        <dbReference type="PROSITE" id="PS51358"/>
    </source>
</evidence>
<dbReference type="GO" id="GO:0042254">
    <property type="term" value="P:ribosome biogenesis"/>
    <property type="evidence" value="ECO:0007669"/>
    <property type="project" value="UniProtKB-KW"/>
</dbReference>
<dbReference type="InterPro" id="IPR036070">
    <property type="entry name" value="Nop_dom_sf"/>
</dbReference>
<comment type="subcellular location">
    <subcellularLocation>
        <location evidence="1">Nucleus</location>
        <location evidence="1">Nucleolus</location>
    </subcellularLocation>
</comment>
<accession>A0A3P7ZNH7</accession>
<evidence type="ECO:0000256" key="4">
    <source>
        <dbReference type="ARBA" id="ARBA00023242"/>
    </source>
</evidence>
<dbReference type="PROSITE" id="PS51358">
    <property type="entry name" value="NOP"/>
    <property type="match status" value="1"/>
</dbReference>
<dbReference type="Gene3D" id="1.10.246.90">
    <property type="entry name" value="Nop domain"/>
    <property type="match status" value="1"/>
</dbReference>
<dbReference type="FunFam" id="1.10.246.90:FF:000005">
    <property type="entry name" value="Nucleolar protein 5, putative"/>
    <property type="match status" value="1"/>
</dbReference>
<dbReference type="PANTHER" id="PTHR10894">
    <property type="entry name" value="NUCLEOLAR PROTEIN 5 NUCLEOLAR PROTEIN NOP5 NOP58"/>
    <property type="match status" value="1"/>
</dbReference>
<name>A0A3P7ZNH7_9BILA</name>
<protein>
    <recommendedName>
        <fullName evidence="5">Nop domain-containing protein</fullName>
    </recommendedName>
</protein>
<keyword evidence="3" id="KW-0690">Ribosome biogenesis</keyword>
<gene>
    <name evidence="6" type="ORF">SBAD_LOCUS4096</name>
</gene>
<dbReference type="PANTHER" id="PTHR10894:SF1">
    <property type="entry name" value="NUCLEOLAR PROTEIN 58"/>
    <property type="match status" value="1"/>
</dbReference>
<dbReference type="SUPFAM" id="SSF89124">
    <property type="entry name" value="Nop domain"/>
    <property type="match status" value="1"/>
</dbReference>
<feature type="domain" description="Nop" evidence="5">
    <location>
        <begin position="7"/>
        <end position="130"/>
    </location>
</feature>
<dbReference type="Pfam" id="PF01798">
    <property type="entry name" value="Nop"/>
    <property type="match status" value="1"/>
</dbReference>
<comment type="similarity">
    <text evidence="2">Belongs to the NOP5/NOP56 family.</text>
</comment>
<dbReference type="AlphaFoldDB" id="A0A3P7ZNH7"/>
<dbReference type="Proteomes" id="UP000270296">
    <property type="component" value="Unassembled WGS sequence"/>
</dbReference>
<dbReference type="EMBL" id="UZAM01008124">
    <property type="protein sequence ID" value="VDP03357.1"/>
    <property type="molecule type" value="Genomic_DNA"/>
</dbReference>
<dbReference type="InterPro" id="IPR042239">
    <property type="entry name" value="Nop_C"/>
</dbReference>
<keyword evidence="4" id="KW-0539">Nucleus</keyword>
<dbReference type="InterPro" id="IPR045056">
    <property type="entry name" value="Nop56/Nop58"/>
</dbReference>
<reference evidence="6 7" key="1">
    <citation type="submission" date="2018-11" db="EMBL/GenBank/DDBJ databases">
        <authorList>
            <consortium name="Pathogen Informatics"/>
        </authorList>
    </citation>
    <scope>NUCLEOTIDE SEQUENCE [LARGE SCALE GENOMIC DNA]</scope>
</reference>
<keyword evidence="7" id="KW-1185">Reference proteome</keyword>
<dbReference type="GO" id="GO:0031428">
    <property type="term" value="C:box C/D methylation guide snoRNP complex"/>
    <property type="evidence" value="ECO:0007669"/>
    <property type="project" value="InterPro"/>
</dbReference>
<evidence type="ECO:0000256" key="1">
    <source>
        <dbReference type="ARBA" id="ARBA00004604"/>
    </source>
</evidence>
<proteinExistence type="inferred from homology"/>
<evidence type="ECO:0000256" key="2">
    <source>
        <dbReference type="ARBA" id="ARBA00009211"/>
    </source>
</evidence>
<evidence type="ECO:0000256" key="3">
    <source>
        <dbReference type="ARBA" id="ARBA00022517"/>
    </source>
</evidence>
<evidence type="ECO:0000313" key="6">
    <source>
        <dbReference type="EMBL" id="VDP03357.1"/>
    </source>
</evidence>